<dbReference type="RefSeq" id="WP_140944040.1">
    <property type="nucleotide sequence ID" value="NZ_FAOO01000002.1"/>
</dbReference>
<evidence type="ECO:0000313" key="9">
    <source>
        <dbReference type="Proteomes" id="UP000320623"/>
    </source>
</evidence>
<name>A0A0S4MTP6_9BACT</name>
<dbReference type="AlphaFoldDB" id="A0A0S4MTP6"/>
<evidence type="ECO:0000313" key="8">
    <source>
        <dbReference type="EMBL" id="CUU01366.1"/>
    </source>
</evidence>
<proteinExistence type="inferred from homology"/>
<dbReference type="InterPro" id="IPR015422">
    <property type="entry name" value="PyrdxlP-dep_Trfase_small"/>
</dbReference>
<protein>
    <recommendedName>
        <fullName evidence="6">Aminotransferase</fullName>
        <ecNumber evidence="6">2.6.1.-</ecNumber>
    </recommendedName>
</protein>
<dbReference type="CDD" id="cd00609">
    <property type="entry name" value="AAT_like"/>
    <property type="match status" value="1"/>
</dbReference>
<comment type="similarity">
    <text evidence="2 6">Belongs to the class-I pyridoxal-phosphate-dependent aminotransferase family.</text>
</comment>
<dbReference type="FunFam" id="3.40.640.10:FF:000033">
    <property type="entry name" value="Aspartate aminotransferase"/>
    <property type="match status" value="1"/>
</dbReference>
<dbReference type="Proteomes" id="UP000320623">
    <property type="component" value="Unassembled WGS sequence"/>
</dbReference>
<dbReference type="Gene3D" id="3.40.640.10">
    <property type="entry name" value="Type I PLP-dependent aspartate aminotransferase-like (Major domain)"/>
    <property type="match status" value="1"/>
</dbReference>
<dbReference type="Pfam" id="PF00155">
    <property type="entry name" value="Aminotran_1_2"/>
    <property type="match status" value="1"/>
</dbReference>
<dbReference type="EMBL" id="FAOO01000002">
    <property type="protein sequence ID" value="CUU01366.1"/>
    <property type="molecule type" value="Genomic_DNA"/>
</dbReference>
<evidence type="ECO:0000256" key="2">
    <source>
        <dbReference type="ARBA" id="ARBA00007441"/>
    </source>
</evidence>
<dbReference type="EC" id="2.6.1.-" evidence="6"/>
<dbReference type="STRING" id="1643428.GCA_001442855_00220"/>
<dbReference type="PANTHER" id="PTHR46383:SF1">
    <property type="entry name" value="ASPARTATE AMINOTRANSFERASE"/>
    <property type="match status" value="1"/>
</dbReference>
<keyword evidence="4 6" id="KW-0808">Transferase</keyword>
<dbReference type="InterPro" id="IPR004838">
    <property type="entry name" value="NHTrfase_class1_PyrdxlP-BS"/>
</dbReference>
<evidence type="ECO:0000256" key="6">
    <source>
        <dbReference type="RuleBase" id="RU000481"/>
    </source>
</evidence>
<feature type="domain" description="Aminotransferase class I/classII large" evidence="7">
    <location>
        <begin position="32"/>
        <end position="387"/>
    </location>
</feature>
<sequence>MPGLSEKIMNLPESETLRISAIAKTMKAQGIDVVSLSAGEPDFPTPDHIKEAAIQAIKEDFTKYTQNQGIPELINAVVEKFKRDNNIEYRPSQILVSSGAKHSIFNALQAICNPGDEVIIPAPYWVSYPAMVALVDAKPIILKTDIATNFKITPEQLKEAITSKTKALIFNTPSNPTGAVYTEDEIKKIAEVVYEKNIFVISDEIYEKIIYDEKHFSIASIPELKDLVITVNGVSKAYAMTGWRIGYMGAREDIIKLANKVQGQVTSNASSISQKAALAALTGPQEPVKKMVNEFKIRRDFLCSELKQIPGVDVFVPSGAFYVFPRVSAYYGRRYKGVEIRNSNDFCEFLLKEEKLAIVPGDAFGMDECVRISYAASMEELMKGVERFRKAIEKLGD</sequence>
<reference evidence="9" key="1">
    <citation type="submission" date="2015-11" db="EMBL/GenBank/DDBJ databases">
        <authorList>
            <person name="Varghese N."/>
        </authorList>
    </citation>
    <scope>NUCLEOTIDE SEQUENCE [LARGE SCALE GENOMIC DNA]</scope>
</reference>
<dbReference type="InterPro" id="IPR015424">
    <property type="entry name" value="PyrdxlP-dep_Trfase"/>
</dbReference>
<evidence type="ECO:0000259" key="7">
    <source>
        <dbReference type="Pfam" id="PF00155"/>
    </source>
</evidence>
<dbReference type="InterPro" id="IPR050596">
    <property type="entry name" value="AspAT/PAT-like"/>
</dbReference>
<gene>
    <name evidence="8" type="ORF">JGI1_00233</name>
</gene>
<accession>A0A0S4MTP6</accession>
<evidence type="ECO:0000256" key="4">
    <source>
        <dbReference type="ARBA" id="ARBA00022679"/>
    </source>
</evidence>
<dbReference type="SUPFAM" id="SSF53383">
    <property type="entry name" value="PLP-dependent transferases"/>
    <property type="match status" value="1"/>
</dbReference>
<dbReference type="InterPro" id="IPR004839">
    <property type="entry name" value="Aminotransferase_I/II_large"/>
</dbReference>
<keyword evidence="5" id="KW-0663">Pyridoxal phosphate</keyword>
<evidence type="ECO:0000256" key="3">
    <source>
        <dbReference type="ARBA" id="ARBA00022576"/>
    </source>
</evidence>
<dbReference type="GO" id="GO:0030170">
    <property type="term" value="F:pyridoxal phosphate binding"/>
    <property type="evidence" value="ECO:0007669"/>
    <property type="project" value="InterPro"/>
</dbReference>
<dbReference type="OrthoDB" id="9802328at2"/>
<dbReference type="GO" id="GO:0008483">
    <property type="term" value="F:transaminase activity"/>
    <property type="evidence" value="ECO:0007669"/>
    <property type="project" value="UniProtKB-KW"/>
</dbReference>
<dbReference type="PANTHER" id="PTHR46383">
    <property type="entry name" value="ASPARTATE AMINOTRANSFERASE"/>
    <property type="match status" value="1"/>
</dbReference>
<evidence type="ECO:0000256" key="5">
    <source>
        <dbReference type="ARBA" id="ARBA00022898"/>
    </source>
</evidence>
<dbReference type="Gene3D" id="3.90.1150.10">
    <property type="entry name" value="Aspartate Aminotransferase, domain 1"/>
    <property type="match status" value="1"/>
</dbReference>
<evidence type="ECO:0000256" key="1">
    <source>
        <dbReference type="ARBA" id="ARBA00001933"/>
    </source>
</evidence>
<keyword evidence="3 6" id="KW-0032">Aminotransferase</keyword>
<comment type="cofactor">
    <cofactor evidence="1 6">
        <name>pyridoxal 5'-phosphate</name>
        <dbReference type="ChEBI" id="CHEBI:597326"/>
    </cofactor>
</comment>
<keyword evidence="9" id="KW-1185">Reference proteome</keyword>
<dbReference type="GO" id="GO:0006520">
    <property type="term" value="P:amino acid metabolic process"/>
    <property type="evidence" value="ECO:0007669"/>
    <property type="project" value="InterPro"/>
</dbReference>
<organism evidence="8 9">
    <name type="scientific">Candidatus Thermokryptus mobilis</name>
    <dbReference type="NCBI Taxonomy" id="1643428"/>
    <lineage>
        <taxon>Bacteria</taxon>
        <taxon>Pseudomonadati</taxon>
        <taxon>Candidatus Kryptoniota</taxon>
        <taxon>Candidatus Thermokryptus</taxon>
    </lineage>
</organism>
<dbReference type="InterPro" id="IPR015421">
    <property type="entry name" value="PyrdxlP-dep_Trfase_major"/>
</dbReference>
<dbReference type="PROSITE" id="PS00105">
    <property type="entry name" value="AA_TRANSFER_CLASS_1"/>
    <property type="match status" value="1"/>
</dbReference>